<dbReference type="EMBL" id="WMZR01000019">
    <property type="protein sequence ID" value="MTS52566.1"/>
    <property type="molecule type" value="Genomic_DNA"/>
</dbReference>
<protein>
    <submittedName>
        <fullName evidence="1">Uncharacterized protein</fullName>
    </submittedName>
</protein>
<evidence type="ECO:0000313" key="1">
    <source>
        <dbReference type="EMBL" id="MST91830.1"/>
    </source>
</evidence>
<evidence type="ECO:0000313" key="5">
    <source>
        <dbReference type="Proteomes" id="UP000449193"/>
    </source>
</evidence>
<dbReference type="Proteomes" id="UP000472755">
    <property type="component" value="Unassembled WGS sequence"/>
</dbReference>
<organism evidence="1 4">
    <name type="scientific">Ruthenibacterium lactatiformans</name>
    <dbReference type="NCBI Taxonomy" id="1550024"/>
    <lineage>
        <taxon>Bacteria</taxon>
        <taxon>Bacillati</taxon>
        <taxon>Bacillota</taxon>
        <taxon>Clostridia</taxon>
        <taxon>Eubacteriales</taxon>
        <taxon>Oscillospiraceae</taxon>
        <taxon>Ruthenibacterium</taxon>
    </lineage>
</organism>
<name>A0A6I3QR64_9FIRM</name>
<dbReference type="EMBL" id="VUNJ01000006">
    <property type="protein sequence ID" value="MST91830.1"/>
    <property type="molecule type" value="Genomic_DNA"/>
</dbReference>
<reference evidence="5 6" key="1">
    <citation type="journal article" date="2019" name="Nat. Med.">
        <title>A library of human gut bacterial isolates paired with longitudinal multiomics data enables mechanistic microbiome research.</title>
        <authorList>
            <person name="Poyet M."/>
            <person name="Groussin M."/>
            <person name="Gibbons S.M."/>
            <person name="Avila-Pacheco J."/>
            <person name="Jiang X."/>
            <person name="Kearney S.M."/>
            <person name="Perrotta A.R."/>
            <person name="Berdy B."/>
            <person name="Zhao S."/>
            <person name="Lieberman T.D."/>
            <person name="Swanson P.K."/>
            <person name="Smith M."/>
            <person name="Roesemann S."/>
            <person name="Alexander J.E."/>
            <person name="Rich S.A."/>
            <person name="Livny J."/>
            <person name="Vlamakis H."/>
            <person name="Clish C."/>
            <person name="Bullock K."/>
            <person name="Deik A."/>
            <person name="Scott J."/>
            <person name="Pierce K.A."/>
            <person name="Xavier R.J."/>
            <person name="Alm E.J."/>
        </authorList>
    </citation>
    <scope>NUCLEOTIDE SEQUENCE [LARGE SCALE GENOMIC DNA]</scope>
    <source>
        <strain evidence="2 6">BIOML-A4</strain>
        <strain evidence="3 5">BIOML-A7</strain>
    </source>
</reference>
<proteinExistence type="predicted"/>
<gene>
    <name evidence="1" type="ORF">FYJ76_07705</name>
    <name evidence="3" type="ORF">GMD52_13630</name>
    <name evidence="2" type="ORF">GMD59_18905</name>
</gene>
<dbReference type="GeneID" id="42858575"/>
<comment type="caution">
    <text evidence="1">The sequence shown here is derived from an EMBL/GenBank/DDBJ whole genome shotgun (WGS) entry which is preliminary data.</text>
</comment>
<evidence type="ECO:0000313" key="3">
    <source>
        <dbReference type="EMBL" id="MTS52566.1"/>
    </source>
</evidence>
<evidence type="ECO:0000313" key="4">
    <source>
        <dbReference type="Proteomes" id="UP000431913"/>
    </source>
</evidence>
<accession>A0A6I3QR64</accession>
<evidence type="ECO:0000313" key="2">
    <source>
        <dbReference type="EMBL" id="MTS29319.1"/>
    </source>
</evidence>
<sequence>MDNLLSGTECRTRNRALGHAVRCAAIMLLCVLSLCACDPYSGCRPYDYGDAKWVCEEYGAWFTVKEEENYQCYGEVVVDGKVQKIAILFAPGSFVVILPRDAVENMSPIETDNELWNGEAKYSPTEFILHSPTVNCLFDEDDEEVVFVRQELDEEPAA</sequence>
<dbReference type="Proteomes" id="UP000449193">
    <property type="component" value="Unassembled WGS sequence"/>
</dbReference>
<dbReference type="Proteomes" id="UP000431913">
    <property type="component" value="Unassembled WGS sequence"/>
</dbReference>
<reference evidence="1 4" key="2">
    <citation type="submission" date="2019-08" db="EMBL/GenBank/DDBJ databases">
        <title>In-depth cultivation of the pig gut microbiome towards novel bacterial diversity and tailored functional studies.</title>
        <authorList>
            <person name="Wylensek D."/>
            <person name="Hitch T.C.A."/>
            <person name="Clavel T."/>
        </authorList>
    </citation>
    <scope>NUCLEOTIDE SEQUENCE [LARGE SCALE GENOMIC DNA]</scope>
    <source>
        <strain evidence="1 4">WCA3-601-WT-6J</strain>
    </source>
</reference>
<dbReference type="RefSeq" id="WP_009322598.1">
    <property type="nucleotide sequence ID" value="NZ_CATXDA010000160.1"/>
</dbReference>
<evidence type="ECO:0000313" key="6">
    <source>
        <dbReference type="Proteomes" id="UP000472755"/>
    </source>
</evidence>
<dbReference type="EMBL" id="WMZU01000068">
    <property type="protein sequence ID" value="MTS29319.1"/>
    <property type="molecule type" value="Genomic_DNA"/>
</dbReference>
<dbReference type="AlphaFoldDB" id="A0A6I3QR64"/>